<accession>A0A7I7SRW9</accession>
<dbReference type="KEGG" id="msar:MSAR_19510"/>
<sequence length="101" mass="10862">MPQAARKGSLTKFHDVPFPAMDSSTISGELASIFREDLQIDVSRFTPDSHLIDEVGLDSVAFAVGMVAIEEKLGVVLSEEELLACNTLADLDTAIRNKAQG</sequence>
<dbReference type="EMBL" id="AP022595">
    <property type="protein sequence ID" value="BBY58815.1"/>
    <property type="molecule type" value="Genomic_DNA"/>
</dbReference>
<dbReference type="Pfam" id="PF00550">
    <property type="entry name" value="PP-binding"/>
    <property type="match status" value="1"/>
</dbReference>
<evidence type="ECO:0000313" key="2">
    <source>
        <dbReference type="EMBL" id="BBY58815.1"/>
    </source>
</evidence>
<proteinExistence type="predicted"/>
<dbReference type="PROSITE" id="PS50075">
    <property type="entry name" value="CARRIER"/>
    <property type="match status" value="1"/>
</dbReference>
<evidence type="ECO:0000259" key="1">
    <source>
        <dbReference type="PROSITE" id="PS50075"/>
    </source>
</evidence>
<dbReference type="InterPro" id="IPR036736">
    <property type="entry name" value="ACP-like_sf"/>
</dbReference>
<dbReference type="Gene3D" id="1.10.1200.10">
    <property type="entry name" value="ACP-like"/>
    <property type="match status" value="1"/>
</dbReference>
<protein>
    <recommendedName>
        <fullName evidence="1">Carrier domain-containing protein</fullName>
    </recommendedName>
</protein>
<dbReference type="NCBIfam" id="NF004533">
    <property type="entry name" value="PRK05883.1"/>
    <property type="match status" value="1"/>
</dbReference>
<dbReference type="SUPFAM" id="SSF47336">
    <property type="entry name" value="ACP-like"/>
    <property type="match status" value="1"/>
</dbReference>
<reference evidence="2 3" key="1">
    <citation type="journal article" date="2019" name="Emerg. Microbes Infect.">
        <title>Comprehensive subspecies identification of 175 nontuberculous mycobacteria species based on 7547 genomic profiles.</title>
        <authorList>
            <person name="Matsumoto Y."/>
            <person name="Kinjo T."/>
            <person name="Motooka D."/>
            <person name="Nabeya D."/>
            <person name="Jung N."/>
            <person name="Uechi K."/>
            <person name="Horii T."/>
            <person name="Iida T."/>
            <person name="Fujita J."/>
            <person name="Nakamura S."/>
        </authorList>
    </citation>
    <scope>NUCLEOTIDE SEQUENCE [LARGE SCALE GENOMIC DNA]</scope>
    <source>
        <strain evidence="2 3">JCM 30395</strain>
    </source>
</reference>
<evidence type="ECO:0000313" key="3">
    <source>
        <dbReference type="Proteomes" id="UP000466445"/>
    </source>
</evidence>
<keyword evidence="3" id="KW-1185">Reference proteome</keyword>
<feature type="domain" description="Carrier" evidence="1">
    <location>
        <begin position="21"/>
        <end position="99"/>
    </location>
</feature>
<dbReference type="Proteomes" id="UP000466445">
    <property type="component" value="Chromosome"/>
</dbReference>
<gene>
    <name evidence="2" type="ORF">MSAR_19510</name>
</gene>
<dbReference type="AlphaFoldDB" id="A0A7I7SRW9"/>
<dbReference type="InterPro" id="IPR009081">
    <property type="entry name" value="PP-bd_ACP"/>
</dbReference>
<name>A0A7I7SRW9_9MYCO</name>
<organism evidence="2 3">
    <name type="scientific">Mycolicibacterium sarraceniae</name>
    <dbReference type="NCBI Taxonomy" id="1534348"/>
    <lineage>
        <taxon>Bacteria</taxon>
        <taxon>Bacillati</taxon>
        <taxon>Actinomycetota</taxon>
        <taxon>Actinomycetes</taxon>
        <taxon>Mycobacteriales</taxon>
        <taxon>Mycobacteriaceae</taxon>
        <taxon>Mycolicibacterium</taxon>
    </lineage>
</organism>